<keyword evidence="1" id="KW-0677">Repeat</keyword>
<evidence type="ECO:0000256" key="3">
    <source>
        <dbReference type="PROSITE-ProRule" id="PRU00339"/>
    </source>
</evidence>
<evidence type="ECO:0000256" key="5">
    <source>
        <dbReference type="SAM" id="Phobius"/>
    </source>
</evidence>
<dbReference type="EMBL" id="JAQOSQ010000041">
    <property type="protein sequence ID" value="MDJ1185606.1"/>
    <property type="molecule type" value="Genomic_DNA"/>
</dbReference>
<name>A0ABT7C2B8_9CYAN</name>
<comment type="caution">
    <text evidence="6">The sequence shown here is derived from an EMBL/GenBank/DDBJ whole genome shotgun (WGS) entry which is preliminary data.</text>
</comment>
<dbReference type="Proteomes" id="UP001232992">
    <property type="component" value="Unassembled WGS sequence"/>
</dbReference>
<keyword evidence="5" id="KW-0472">Membrane</keyword>
<sequence>MAEKLEADGVAIKRSNWILNVILILAVLALLGVSTIPLLSEAFRSTTPSTSGTTVGAVSAVDGSRQAKLEAQARGYELVLEREPENQSVLRGLLEVRLELQDIPGAIAPLETLTALNPDDLQYAVLLAETKAYTGDPEGAAIAYRQILTKTPGEILALRGLVELQLQQNNPQAAIGVLQETLEQAPEANEIAEGTIDTLAVTLLLGRVYADLERYEEAIAIYNQAIEENEGDFRPLLGKAIVLKTQGKLDEAKPLFASASSLAPSEYKDEIDRLMAAEPAVSPSSPREDSEPSLDP</sequence>
<evidence type="ECO:0000256" key="1">
    <source>
        <dbReference type="ARBA" id="ARBA00022737"/>
    </source>
</evidence>
<dbReference type="InterPro" id="IPR051012">
    <property type="entry name" value="CellSynth/LPSAsmb/PSIAsmb"/>
</dbReference>
<dbReference type="SUPFAM" id="SSF48452">
    <property type="entry name" value="TPR-like"/>
    <property type="match status" value="1"/>
</dbReference>
<evidence type="ECO:0000256" key="2">
    <source>
        <dbReference type="ARBA" id="ARBA00022803"/>
    </source>
</evidence>
<dbReference type="InterPro" id="IPR011990">
    <property type="entry name" value="TPR-like_helical_dom_sf"/>
</dbReference>
<feature type="transmembrane region" description="Helical" evidence="5">
    <location>
        <begin position="17"/>
        <end position="39"/>
    </location>
</feature>
<protein>
    <submittedName>
        <fullName evidence="6">Tetratricopeptide repeat protein</fullName>
    </submittedName>
</protein>
<evidence type="ECO:0000313" key="7">
    <source>
        <dbReference type="Proteomes" id="UP001232992"/>
    </source>
</evidence>
<keyword evidence="5" id="KW-0812">Transmembrane</keyword>
<dbReference type="PANTHER" id="PTHR45586">
    <property type="entry name" value="TPR REPEAT-CONTAINING PROTEIN PA4667"/>
    <property type="match status" value="1"/>
</dbReference>
<gene>
    <name evidence="6" type="ORF">PMH09_20695</name>
</gene>
<accession>A0ABT7C2B8</accession>
<evidence type="ECO:0000256" key="4">
    <source>
        <dbReference type="SAM" id="MobiDB-lite"/>
    </source>
</evidence>
<keyword evidence="7" id="KW-1185">Reference proteome</keyword>
<dbReference type="RefSeq" id="WP_283760246.1">
    <property type="nucleotide sequence ID" value="NZ_JAQOSQ010000041.1"/>
</dbReference>
<dbReference type="PROSITE" id="PS50005">
    <property type="entry name" value="TPR"/>
    <property type="match status" value="1"/>
</dbReference>
<proteinExistence type="predicted"/>
<dbReference type="InterPro" id="IPR019734">
    <property type="entry name" value="TPR_rpt"/>
</dbReference>
<reference evidence="6 7" key="1">
    <citation type="submission" date="2023-01" db="EMBL/GenBank/DDBJ databases">
        <title>Novel diversity within Roseofilum (Cyanobacteria; Desertifilaceae) from marine benthic mats with descriptions of four novel species.</title>
        <authorList>
            <person name="Wang Y."/>
            <person name="Berthold D.E."/>
            <person name="Hu J."/>
            <person name="Lefler F.W."/>
            <person name="Laughinghouse H.D. IV."/>
        </authorList>
    </citation>
    <scope>NUCLEOTIDE SEQUENCE [LARGE SCALE GENOMIC DNA]</scope>
    <source>
        <strain evidence="6 7">BLCC-M143</strain>
    </source>
</reference>
<feature type="repeat" description="TPR" evidence="3">
    <location>
        <begin position="199"/>
        <end position="232"/>
    </location>
</feature>
<dbReference type="SMART" id="SM00028">
    <property type="entry name" value="TPR"/>
    <property type="match status" value="4"/>
</dbReference>
<feature type="region of interest" description="Disordered" evidence="4">
    <location>
        <begin position="275"/>
        <end position="296"/>
    </location>
</feature>
<dbReference type="Pfam" id="PF14559">
    <property type="entry name" value="TPR_19"/>
    <property type="match status" value="2"/>
</dbReference>
<dbReference type="PANTHER" id="PTHR45586:SF1">
    <property type="entry name" value="LIPOPOLYSACCHARIDE ASSEMBLY PROTEIN B"/>
    <property type="match status" value="1"/>
</dbReference>
<dbReference type="Gene3D" id="1.25.40.10">
    <property type="entry name" value="Tetratricopeptide repeat domain"/>
    <property type="match status" value="2"/>
</dbReference>
<keyword evidence="5" id="KW-1133">Transmembrane helix</keyword>
<evidence type="ECO:0000313" key="6">
    <source>
        <dbReference type="EMBL" id="MDJ1185606.1"/>
    </source>
</evidence>
<keyword evidence="2 3" id="KW-0802">TPR repeat</keyword>
<organism evidence="6 7">
    <name type="scientific">Roseofilum casamattae BLCC-M143</name>
    <dbReference type="NCBI Taxonomy" id="3022442"/>
    <lineage>
        <taxon>Bacteria</taxon>
        <taxon>Bacillati</taxon>
        <taxon>Cyanobacteriota</taxon>
        <taxon>Cyanophyceae</taxon>
        <taxon>Desertifilales</taxon>
        <taxon>Desertifilaceae</taxon>
        <taxon>Roseofilum</taxon>
        <taxon>Roseofilum casamattae</taxon>
    </lineage>
</organism>